<keyword evidence="1 5" id="KW-0808">Transferase</keyword>
<reference evidence="5" key="1">
    <citation type="submission" date="2022-10" db="EMBL/GenBank/DDBJ databases">
        <authorList>
            <person name="Turner M.S."/>
            <person name="Huang W."/>
        </authorList>
    </citation>
    <scope>NUCLEOTIDE SEQUENCE</scope>
    <source>
        <strain evidence="5">581</strain>
    </source>
</reference>
<keyword evidence="2" id="KW-0812">Transmembrane</keyword>
<proteinExistence type="predicted"/>
<dbReference type="RefSeq" id="WP_060416349.1">
    <property type="nucleotide sequence ID" value="NZ_CP117409.1"/>
</dbReference>
<evidence type="ECO:0000256" key="1">
    <source>
        <dbReference type="ARBA" id="ARBA00022679"/>
    </source>
</evidence>
<evidence type="ECO:0000256" key="2">
    <source>
        <dbReference type="SAM" id="Phobius"/>
    </source>
</evidence>
<dbReference type="NCBIfam" id="NF007326">
    <property type="entry name" value="PRK09814.2-3"/>
    <property type="match status" value="1"/>
</dbReference>
<protein>
    <submittedName>
        <fullName evidence="5">Sugar transferase</fullName>
    </submittedName>
</protein>
<reference evidence="5" key="2">
    <citation type="journal article" date="2023" name="Food Microbiol.">
        <title>Evaluation of the fermentation potential of lactic acid bacteria isolated from herbs, fruits and vegetables as starter cultures in nut-based milk alternatives.</title>
        <authorList>
            <person name="Huang W."/>
            <person name="Dong A."/>
            <person name="Pham H.T."/>
            <person name="Zhou C."/>
            <person name="Huo Z."/>
            <person name="Watjen A.P."/>
            <person name="Prakash S."/>
            <person name="Bang-Berthelsen C.H."/>
            <person name="Turner M.S."/>
        </authorList>
    </citation>
    <scope>NUCLEOTIDE SEQUENCE</scope>
    <source>
        <strain evidence="5">581</strain>
    </source>
</reference>
<dbReference type="Pfam" id="PF26334">
    <property type="entry name" value="Gtf3_N"/>
    <property type="match status" value="1"/>
</dbReference>
<evidence type="ECO:0000313" key="6">
    <source>
        <dbReference type="Proteomes" id="UP001152656"/>
    </source>
</evidence>
<evidence type="ECO:0000313" key="5">
    <source>
        <dbReference type="EMBL" id="MDG4980711.1"/>
    </source>
</evidence>
<dbReference type="AlphaFoldDB" id="A0A9X4NB56"/>
<organism evidence="5 6">
    <name type="scientific">Lactococcus lactis</name>
    <dbReference type="NCBI Taxonomy" id="1358"/>
    <lineage>
        <taxon>Bacteria</taxon>
        <taxon>Bacillati</taxon>
        <taxon>Bacillota</taxon>
        <taxon>Bacilli</taxon>
        <taxon>Lactobacillales</taxon>
        <taxon>Streptococcaceae</taxon>
        <taxon>Lactococcus</taxon>
    </lineage>
</organism>
<keyword evidence="2" id="KW-0472">Membrane</keyword>
<comment type="caution">
    <text evidence="5">The sequence shown here is derived from an EMBL/GenBank/DDBJ whole genome shotgun (WGS) entry which is preliminary data.</text>
</comment>
<feature type="domain" description="Glucosyltransferase 3-like N-terminal" evidence="3">
    <location>
        <begin position="3"/>
        <end position="158"/>
    </location>
</feature>
<dbReference type="Gene3D" id="3.40.50.2000">
    <property type="entry name" value="Glycogen Phosphorylase B"/>
    <property type="match status" value="2"/>
</dbReference>
<dbReference type="Pfam" id="PF26337">
    <property type="entry name" value="Gtf3_C"/>
    <property type="match status" value="1"/>
</dbReference>
<dbReference type="Proteomes" id="UP001152656">
    <property type="component" value="Unassembled WGS sequence"/>
</dbReference>
<dbReference type="GO" id="GO:0016740">
    <property type="term" value="F:transferase activity"/>
    <property type="evidence" value="ECO:0007669"/>
    <property type="project" value="UniProtKB-KW"/>
</dbReference>
<dbReference type="PIRSF" id="PIRSF007023">
    <property type="entry name" value="UDP-Galf_transf"/>
    <property type="match status" value="1"/>
</dbReference>
<dbReference type="EMBL" id="JAOWLP010000002">
    <property type="protein sequence ID" value="MDG4980711.1"/>
    <property type="molecule type" value="Genomic_DNA"/>
</dbReference>
<gene>
    <name evidence="5" type="ORF">OGZ39_03445</name>
</gene>
<sequence>MKKYYINAVQGENMNAGSKAVNDASKIFKSLGYEGLLPKVNIKNKYLRFLYSYIISIQVMIRVLFLPKGSQVALNFPPIFYFERVSLYFLKKRSKYLHVFVLIHDIYELRLGSENPTAYRNLMNYKDSNFYFIAHNNKMISWLIKEGYEEKHLINLEIFDYLTTISDNAGGKFNKGIVIAGNLTPEKSQYLEKLSRIPEINFNLYGPNLAKEVAEGENIHYFGSFPSDEVPNVIEGSYGLVWDSEKLEGGVGTYGNYQRYNNPHKTSLYLAAGFPVIVWKEAALAEFVLENNLGFAVNSLLDLPEKIAEISEEDYNKMITNVQKMGNKIRSGYFLSEALKKAENILEENK</sequence>
<keyword evidence="2" id="KW-1133">Transmembrane helix</keyword>
<feature type="transmembrane region" description="Helical" evidence="2">
    <location>
        <begin position="46"/>
        <end position="66"/>
    </location>
</feature>
<evidence type="ECO:0000259" key="4">
    <source>
        <dbReference type="Pfam" id="PF26337"/>
    </source>
</evidence>
<dbReference type="SUPFAM" id="SSF53756">
    <property type="entry name" value="UDP-Glycosyltransferase/glycogen phosphorylase"/>
    <property type="match status" value="1"/>
</dbReference>
<evidence type="ECO:0000259" key="3">
    <source>
        <dbReference type="Pfam" id="PF26334"/>
    </source>
</evidence>
<dbReference type="InterPro" id="IPR058591">
    <property type="entry name" value="Gtf3_N"/>
</dbReference>
<feature type="domain" description="Glucosyltransferase 3-like C-terminal" evidence="4">
    <location>
        <begin position="177"/>
        <end position="342"/>
    </location>
</feature>
<dbReference type="InterPro" id="IPR058592">
    <property type="entry name" value="Gtf3_C"/>
</dbReference>
<accession>A0A9X4NB56</accession>
<name>A0A9X4NB56_9LACT</name>